<comment type="caution">
    <text evidence="5">The sequence shown here is derived from an EMBL/GenBank/DDBJ whole genome shotgun (WGS) entry which is preliminary data.</text>
</comment>
<proteinExistence type="predicted"/>
<reference evidence="5 6" key="1">
    <citation type="submission" date="2021-01" db="EMBL/GenBank/DDBJ databases">
        <title>Genomic Encyclopedia of Type Strains, Phase IV (KMG-IV): sequencing the most valuable type-strain genomes for metagenomic binning, comparative biology and taxonomic classification.</title>
        <authorList>
            <person name="Goeker M."/>
        </authorList>
    </citation>
    <scope>NUCLEOTIDE SEQUENCE [LARGE SCALE GENOMIC DNA]</scope>
    <source>
        <strain evidence="5 6">DSM 28236</strain>
    </source>
</reference>
<keyword evidence="1 5" id="KW-0378">Hydrolase</keyword>
<dbReference type="SMART" id="SM00646">
    <property type="entry name" value="Ami_3"/>
    <property type="match status" value="1"/>
</dbReference>
<dbReference type="InterPro" id="IPR003646">
    <property type="entry name" value="SH3-like_bac-type"/>
</dbReference>
<dbReference type="Proteomes" id="UP000808914">
    <property type="component" value="Unassembled WGS sequence"/>
</dbReference>
<dbReference type="PIRSF" id="PIRSF037846">
    <property type="entry name" value="Autolysin_YrvJ_prd"/>
    <property type="match status" value="1"/>
</dbReference>
<dbReference type="RefSeq" id="WP_205004856.1">
    <property type="nucleotide sequence ID" value="NZ_JAFBER010000037.1"/>
</dbReference>
<dbReference type="PANTHER" id="PTHR30404:SF0">
    <property type="entry name" value="N-ACETYLMURAMOYL-L-ALANINE AMIDASE AMIC"/>
    <property type="match status" value="1"/>
</dbReference>
<evidence type="ECO:0000256" key="3">
    <source>
        <dbReference type="SAM" id="MobiDB-lite"/>
    </source>
</evidence>
<feature type="region of interest" description="Disordered" evidence="3">
    <location>
        <begin position="92"/>
        <end position="188"/>
    </location>
</feature>
<dbReference type="InterPro" id="IPR017293">
    <property type="entry name" value="N-acetylmuramoyl-L-ala_amidase"/>
</dbReference>
<protein>
    <submittedName>
        <fullName evidence="5">N-acetylmuramoyl-L-alanine amidase</fullName>
        <ecNumber evidence="5">3.5.1.28</ecNumber>
    </submittedName>
</protein>
<sequence>MSRSIKLLIVSLALLLGGIVWHPKAEADQGETYQVVVPSLNVRSQPDNASKQIGSIKSGTNVQVIKESYGWAHIVYPGGKGWVASQYIVKDSEGNKQSASDNKDRNGTVKKDGHNKHASKNKSADKASSKKKNHSSSDTEQINNILSDEQDGTAIEDNDETAPDNENSSETTLDDHKDAEQQEQKSVIIIKDGTNIRLGPGTGYGIVTKRDAGEKLDVLDQTGQWLKVQLPDGTVGWIANWLVSKADNTISITSEHHDKKPAGLKGIKGKRIVIDPGHGGDDDGTTGIDGVLEKNLTLSTSLLVASQLEKAGAHVYLTRKTDHYVSLDNRVSDSETHHADAFVSIHFNSAKQHNVTGIMTFYYYPNKEISMARSVQKSVVDKTGLNDDGVKFGDYHVLRENKQRAILIELGFLSDRDEESKVMTTDYQEKAAEGITEGLSKYFKDK</sequence>
<dbReference type="InterPro" id="IPR002508">
    <property type="entry name" value="MurNAc-LAA_cat"/>
</dbReference>
<evidence type="ECO:0000259" key="4">
    <source>
        <dbReference type="PROSITE" id="PS51781"/>
    </source>
</evidence>
<feature type="domain" description="SH3b" evidence="4">
    <location>
        <begin position="30"/>
        <end position="92"/>
    </location>
</feature>
<dbReference type="CDD" id="cd02696">
    <property type="entry name" value="MurNAc-LAA"/>
    <property type="match status" value="1"/>
</dbReference>
<evidence type="ECO:0000313" key="5">
    <source>
        <dbReference type="EMBL" id="MBM7646987.1"/>
    </source>
</evidence>
<dbReference type="Gene3D" id="2.30.30.40">
    <property type="entry name" value="SH3 Domains"/>
    <property type="match status" value="2"/>
</dbReference>
<dbReference type="InterPro" id="IPR050695">
    <property type="entry name" value="N-acetylmuramoyl_amidase_3"/>
</dbReference>
<evidence type="ECO:0000256" key="1">
    <source>
        <dbReference type="ARBA" id="ARBA00022801"/>
    </source>
</evidence>
<name>A0ABS2Q650_9BACL</name>
<dbReference type="GO" id="GO:0008745">
    <property type="term" value="F:N-acetylmuramoyl-L-alanine amidase activity"/>
    <property type="evidence" value="ECO:0007669"/>
    <property type="project" value="UniProtKB-EC"/>
</dbReference>
<feature type="compositionally biased region" description="Acidic residues" evidence="3">
    <location>
        <begin position="148"/>
        <end position="163"/>
    </location>
</feature>
<keyword evidence="2" id="KW-0961">Cell wall biogenesis/degradation</keyword>
<dbReference type="EMBL" id="JAFBER010000037">
    <property type="protein sequence ID" value="MBM7646987.1"/>
    <property type="molecule type" value="Genomic_DNA"/>
</dbReference>
<feature type="compositionally biased region" description="Basic and acidic residues" evidence="3">
    <location>
        <begin position="101"/>
        <end position="112"/>
    </location>
</feature>
<feature type="domain" description="SH3b" evidence="4">
    <location>
        <begin position="183"/>
        <end position="246"/>
    </location>
</feature>
<dbReference type="EC" id="3.5.1.28" evidence="5"/>
<evidence type="ECO:0000256" key="2">
    <source>
        <dbReference type="ARBA" id="ARBA00023316"/>
    </source>
</evidence>
<dbReference type="SMART" id="SM00287">
    <property type="entry name" value="SH3b"/>
    <property type="match status" value="2"/>
</dbReference>
<feature type="compositionally biased region" description="Basic and acidic residues" evidence="3">
    <location>
        <begin position="173"/>
        <end position="183"/>
    </location>
</feature>
<keyword evidence="6" id="KW-1185">Reference proteome</keyword>
<gene>
    <name evidence="5" type="ORF">JOD45_003222</name>
</gene>
<accession>A0ABS2Q650</accession>
<organism evidence="5 6">
    <name type="scientific">Scopulibacillus daqui</name>
    <dbReference type="NCBI Taxonomy" id="1469162"/>
    <lineage>
        <taxon>Bacteria</taxon>
        <taxon>Bacillati</taxon>
        <taxon>Bacillota</taxon>
        <taxon>Bacilli</taxon>
        <taxon>Bacillales</taxon>
        <taxon>Sporolactobacillaceae</taxon>
        <taxon>Scopulibacillus</taxon>
    </lineage>
</organism>
<dbReference type="Gene3D" id="3.40.630.40">
    <property type="entry name" value="Zn-dependent exopeptidases"/>
    <property type="match status" value="1"/>
</dbReference>
<dbReference type="Pfam" id="PF01520">
    <property type="entry name" value="Amidase_3"/>
    <property type="match status" value="1"/>
</dbReference>
<dbReference type="PROSITE" id="PS51781">
    <property type="entry name" value="SH3B"/>
    <property type="match status" value="2"/>
</dbReference>
<dbReference type="SUPFAM" id="SSF53187">
    <property type="entry name" value="Zn-dependent exopeptidases"/>
    <property type="match status" value="1"/>
</dbReference>
<dbReference type="PANTHER" id="PTHR30404">
    <property type="entry name" value="N-ACETYLMURAMOYL-L-ALANINE AMIDASE"/>
    <property type="match status" value="1"/>
</dbReference>
<evidence type="ECO:0000313" key="6">
    <source>
        <dbReference type="Proteomes" id="UP000808914"/>
    </source>
</evidence>
<dbReference type="Pfam" id="PF08239">
    <property type="entry name" value="SH3_3"/>
    <property type="match status" value="2"/>
</dbReference>